<feature type="compositionally biased region" description="Low complexity" evidence="1">
    <location>
        <begin position="2518"/>
        <end position="2541"/>
    </location>
</feature>
<dbReference type="GeneID" id="71990024"/>
<dbReference type="PROSITE" id="PS50948">
    <property type="entry name" value="PAN"/>
    <property type="match status" value="1"/>
</dbReference>
<feature type="compositionally biased region" description="Polar residues" evidence="1">
    <location>
        <begin position="1857"/>
        <end position="1871"/>
    </location>
</feature>
<feature type="compositionally biased region" description="Low complexity" evidence="1">
    <location>
        <begin position="1242"/>
        <end position="1254"/>
    </location>
</feature>
<feature type="region of interest" description="Disordered" evidence="1">
    <location>
        <begin position="2603"/>
        <end position="2626"/>
    </location>
</feature>
<feature type="compositionally biased region" description="Low complexity" evidence="1">
    <location>
        <begin position="1898"/>
        <end position="1919"/>
    </location>
</feature>
<keyword evidence="4" id="KW-1185">Reference proteome</keyword>
<feature type="compositionally biased region" description="Polar residues" evidence="1">
    <location>
        <begin position="2804"/>
        <end position="2818"/>
    </location>
</feature>
<feature type="compositionally biased region" description="Low complexity" evidence="1">
    <location>
        <begin position="2164"/>
        <end position="2185"/>
    </location>
</feature>
<feature type="compositionally biased region" description="Low complexity" evidence="1">
    <location>
        <begin position="179"/>
        <end position="188"/>
    </location>
</feature>
<feature type="region of interest" description="Disordered" evidence="1">
    <location>
        <begin position="2518"/>
        <end position="2577"/>
    </location>
</feature>
<feature type="region of interest" description="Disordered" evidence="1">
    <location>
        <begin position="2436"/>
        <end position="2469"/>
    </location>
</feature>
<feature type="compositionally biased region" description="Polar residues" evidence="1">
    <location>
        <begin position="2614"/>
        <end position="2626"/>
    </location>
</feature>
<evidence type="ECO:0000259" key="2">
    <source>
        <dbReference type="PROSITE" id="PS50948"/>
    </source>
</evidence>
<evidence type="ECO:0000256" key="1">
    <source>
        <dbReference type="SAM" id="MobiDB-lite"/>
    </source>
</evidence>
<feature type="region of interest" description="Disordered" evidence="1">
    <location>
        <begin position="2906"/>
        <end position="2947"/>
    </location>
</feature>
<dbReference type="SUPFAM" id="SSF82171">
    <property type="entry name" value="DPP6 N-terminal domain-like"/>
    <property type="match status" value="1"/>
</dbReference>
<gene>
    <name evidence="3" type="ORF">CLAFUR5_10146</name>
</gene>
<proteinExistence type="predicted"/>
<feature type="compositionally biased region" description="Polar residues" evidence="1">
    <location>
        <begin position="2906"/>
        <end position="2940"/>
    </location>
</feature>
<dbReference type="RefSeq" id="XP_047764315.1">
    <property type="nucleotide sequence ID" value="XM_047909294.1"/>
</dbReference>
<dbReference type="InterPro" id="IPR003609">
    <property type="entry name" value="Pan_app"/>
</dbReference>
<feature type="region of interest" description="Disordered" evidence="1">
    <location>
        <begin position="171"/>
        <end position="200"/>
    </location>
</feature>
<sequence>MVLIDGTSTITLRSGASTTFGGKTISALDSGDGVAIGEPITSLFNPVQVQVTLGSGGNVITAIATNSSVILQVGSSTITIGNGAQTTIASQTVSVLPGGNGVVFDGSITSTFGASSTAPQAGAYPTPAIPSATTRTLSTGSAQQASVTISSLVPGGGASPSINDAVPIAAPQTGLAGPQSSSQSLDSSAMPTPAASSDDDLPCPIPGASYGYTVPSSGSQYVVQCNTTHGGSVYQILMTAEIGACLDACNDDIRCDAVGYDLGADLCYEYNALSAGNGYFSPTMHFAQLRSRAVVKDGFTSLEPVLISTYSTSGLMTSYPSNGAPILTPSLITSVRGGITTLSTYTTLVGSSTVARTQTIVNGGVTSISTTYATPNSGPSLAASILPASSPTPSSILSNAGSAAVPVTYGSPITTMTTVLGGQTLVSTYATLSGSSTAVETSTSVLGGQTLTITAYVTPTTTVGQVGSIGQSIVSQTSSGSSAMPGIVTVVADPSNTAPLTIGSQIAIPIASGAYVLPKGATLAPGGSAATIVGTTYTLAPSRSPAPGIATLTVPSGTSVPITIGDQVASPVASGAYVLPNGSTLSAGGPAATIDGVTYTLAPNAAQDQGIVTLTVSSGQSAPITVGSQLATPIASGAFVLPGGQTLSPGGSAFTSDGVAYTLAPSNPTLITLTPGSVQDSLIIVGTQIATPNASGAFVLPGGQTLSAGGPAITVDDVVYTLAPSAAAVASSVITLTAGQFPNAPITIGSQVITPASGAYVLPGGQTLTPGGSAVSFDGVVYTLPPVATPNPSAILTLTSDPRQSTLLAIGGQLATPLPSGAFVLPDGQTLFPGGPAVTVDGAVYTLAPATSRIQPGIATLTAGSLPISIGSQIVSPIGPGVDVLPGGQTLSPGGSAVALDGTTYTLAPAPTRAADAFTLTEAGGSAPLIVGGQTAAPIGPETYTLPNGQSLYVGGPAVTLNDATYTLASPTSQTPASVVTLSPGSGNAAVITFNGQAISPAASGQYVLPGGQTLSPGGSAVVLDGTTYTLPGFATSTTTRNIPVPAGLTTAIPGASQGSSFVLLLPGSTIGPGSSAVYSGTTYSLPTSGSGLYTNGQSVALPTTAPGSPITLSNGVVIDSATTFSGGVSSGEPLVILPGVTLLPGLAAVISSTAYSLPTSGNNVYIDGSPYAIPTVAPGAPITLPNSVEATPTVVPNVVLGTQTLLPGGAPLTVSGSTYSLSGSEVVVAGPSTTFNVALTGQAPSPSQASSTSINGEAASPGTPPALTIHGSTYTAQSTSAGQLASYLVNGQVLTPGGTIASTDTVGALETLSLDPAVGPQSIAQSTTSIPQASASVLSTATPILTVDGNTFTPISYTPGGLPTYVVNSQTLTPGGTIIATDSSGTLETLSLVPAGTAVVVIAQSTTITSQLIESAPTSAPALTGAPILADAPLITIGGTTYTAVSYTQGSRPTFLVNGQTLSPGGQISTPLSNGVTAVSLDPTGSFIAFVAPSTTLVSEIALAPTHGPEQVPLPVLTIKSNTYTAAPDSGVGVPTYVIQGQTLTPGGQISTSMQGGVNAISLDLSGYALKSIAETTTRMSQIASSALNSPATTSAPVLSIHGNTYTAMANTAGGLPTYMIEGQTLTPGGMISTALPGGVTAISLDPGGTAVAFVGQTSTSTSRLDVLSTSTGSPSTIPPVLTINGDTFTAVSYAQGGQPTYLVNGQTLTPGGQISTTLPGGISAISLESTSSALQFLGDNTVLTSQITTSTIAASGTDPSDMPTLTFNGDTYTATVFSDDAGVAYIIDSQTLMPGGAITLTGSNGVNTVQFDNADSSLIASNADSTTTLAAPGFNVVSQTDVSTQSMPAAPAQSIGFQPTAQPTGSQEQPTLSPVPSVPTPSATSSETAISLSAATSPYVTSSMSSRSRTRTTSSASGLVESQGPMTTYMSGGTTLATTIGGSTRIMSMSTRVMITTPMVVVTLTEDGSTSMSISTGSAYSITRDATVRTMVMGGVRTSYVTGGTTVVAPSTLIDPSSAPSATNVVAEQRIGMCPEYNGLLYSSEERSGSALVTCGNIYEGQVAANDTEVDAEGCDYSCVDMLDCMAFSYTENGCNLYSDVSGMRISEVPVFSALRLRTVQKAVDTTTLSAMPSTTATTSSGFMSSLASLFSSALGRSSTDLSTTTISSDSSPVSSNLPSDESPSTDQEASSGASGPATLTDMDIEPGQTTSAVTGTSNLAETITSTGEEPLVKTIHEGSTLTYESDGTTYTSVAQSEIVTFMPDSEVPISQQDTTSLAGAGPSSFIITYITGGSTLTYVSAGRTYTSVEGESVIASSGFGVAPTPQLPNMEATSNFGTTPLFTATFVTGGSTTTFSSGGQLYTSVDGGTIVETVADGPLLSDLPCQSGCLLPTTAVPGASASSATSGAQSIANDTLIAAEGSIGATDLPASTGSLADSSDLSGSTSDSTPSLAASHSTSSPPSISVPDLEVTMSLPSITPASITELGTISTVWGFQISYAWPSMVIVDGSITVTSTPSPTSGAGSSAPTSMTSSASRTVTTNAETELSSSSSADDAFSISATGPSSSLSASPSSMCQADTVGGQVLQNSDFCTDDMSGWSSGISSEVDPAGNTSAPGSTSSGRATVAVISRRAVISYARSTTEEPTSAWIGQPINATEGGVYNVTANLWITMPDDTSSVSFVMLQLGNTTVFSTGNITASQNYTISVNGAATSDMTAFRLISAYSGEQEGAVALDNVYVSFGSSNAPLPVNSDTHIAMTATSSPDTTNTALSDSTLAASSGEDLSPLSSYALGSGPVAADSGTQTAMTTPSSPDITASTLSGATFTASPSLELLPLSSMSASEPYLPSTSSPDMDTAAQPLTADLSAADLSLVSQSSSVISTQLPTSSTAATDLTLGVIASSDATQSPAEDSHLASLTDSATSGPTPVDITTSQASMGSAGPQASDLGAIVSSTSTSSLTTLAAALPTVSGSAVCPDNDGNTYDATDGSQYTVLCNQEYDTQRMMTVDSPTLDDCINQCAGQAQCMGTTYSIANGTCQVSSSMSSSNKQSNARVASVLRVRAPTVAQANVQTVLNPTFIDDTLSPWVAAGASDGSNFAAISNTASASFNFSQLANENVYNGGTPQATVWLRQWVNVTMGYSYFVSMNVNLTNGGDNTCQIGMMSGVQSLVSYSFPVGQSYYGSINGSGIITNEGTDYAMIYGSCSGNFDTTISVFNIVWNAWPPVSNVASTDNGVSSGSPINMEAPATLTSQLPQMDINTQLPAPVSSLDEVTSSATQPIVAIGDLPFFAPSTTTTISLNNAESTIEATTGGAVNGLSSIIEEISSSAVNPTSVPAADLTSSNTLITGSDAIPSSMISDATATVPNSNEAPNTNLVDSTPLSSISSKAPFPTASFEVAIQTSIAISTESTSPATPPGSGIGFGTPIVSSGINQQASPVATLINSQTSATTSILTDSVPFLSTSSTGIMALPSSSMLGLGSISSSATAVIANPSAVVPSSVASPAAPTSTLCPGYSNCTYTGRDGSTYLIVTAQVYESLTIPGIPAFLAVSLAVCIDFCTLQGTQCQGVSWRPDTQQCRLKANMIPTGNTTYPSVGAIRMSSSLAISAEVLVNGAFAAGMASWTTFTTGVTDLVVRLLNLVLGILGGGVGCIARLPGLGGLLNTLLSPLELVLVQTVNVAAGYSFFLQADLIIVNANFNTDASCWIYFRSENEVLWSGLYDRTSTASTIYGSGTLAAVATRFQAAAQCNGTTDLTVTFDNLSWKTYPRAIGISPINLQPMFALTNSAFNTALGAANGAWRIGAGTTSTIATTISGGLASMYWGAISATPTISTLLQDLAVGAQANQNFALTALVTVTIPPGLLGGLALCSAGIYLNESLWASGALAASQTFNVNARGTLKNDATQLSLWAQCSGSSPPRVTWDNVDLTLNPA</sequence>
<reference evidence="3" key="2">
    <citation type="journal article" date="2022" name="Microb. Genom.">
        <title>A chromosome-scale genome assembly of the tomato pathogen Cladosporium fulvum reveals a compartmentalized genome architecture and the presence of a dispensable chromosome.</title>
        <authorList>
            <person name="Zaccaron A.Z."/>
            <person name="Chen L.H."/>
            <person name="Samaras A."/>
            <person name="Stergiopoulos I."/>
        </authorList>
    </citation>
    <scope>NUCLEOTIDE SEQUENCE</scope>
    <source>
        <strain evidence="3">Race5_Kim</strain>
    </source>
</reference>
<dbReference type="KEGG" id="ffu:CLAFUR5_10146"/>
<evidence type="ECO:0000313" key="3">
    <source>
        <dbReference type="EMBL" id="UJO19949.1"/>
    </source>
</evidence>
<feature type="domain" description="Apple" evidence="2">
    <location>
        <begin position="2978"/>
        <end position="3066"/>
    </location>
</feature>
<dbReference type="OrthoDB" id="3642826at2759"/>
<protein>
    <recommendedName>
        <fullName evidence="2">Apple domain-containing protein</fullName>
    </recommendedName>
</protein>
<feature type="compositionally biased region" description="Polar residues" evidence="1">
    <location>
        <begin position="2187"/>
        <end position="2196"/>
    </location>
</feature>
<dbReference type="Proteomes" id="UP000756132">
    <property type="component" value="Chromosome 7"/>
</dbReference>
<feature type="compositionally biased region" description="Low complexity" evidence="1">
    <location>
        <begin position="1872"/>
        <end position="1891"/>
    </location>
</feature>
<feature type="region of interest" description="Disordered" evidence="1">
    <location>
        <begin position="2164"/>
        <end position="2218"/>
    </location>
</feature>
<accession>A0A9Q8PCD2</accession>
<name>A0A9Q8PCD2_PASFU</name>
<dbReference type="EMBL" id="CP090169">
    <property type="protein sequence ID" value="UJO19949.1"/>
    <property type="molecule type" value="Genomic_DNA"/>
</dbReference>
<evidence type="ECO:0000313" key="4">
    <source>
        <dbReference type="Proteomes" id="UP000756132"/>
    </source>
</evidence>
<organism evidence="3 4">
    <name type="scientific">Passalora fulva</name>
    <name type="common">Tomato leaf mold</name>
    <name type="synonym">Cladosporium fulvum</name>
    <dbReference type="NCBI Taxonomy" id="5499"/>
    <lineage>
        <taxon>Eukaryota</taxon>
        <taxon>Fungi</taxon>
        <taxon>Dikarya</taxon>
        <taxon>Ascomycota</taxon>
        <taxon>Pezizomycotina</taxon>
        <taxon>Dothideomycetes</taxon>
        <taxon>Dothideomycetidae</taxon>
        <taxon>Mycosphaerellales</taxon>
        <taxon>Mycosphaerellaceae</taxon>
        <taxon>Fulvia</taxon>
    </lineage>
</organism>
<feature type="region of interest" description="Disordered" evidence="1">
    <location>
        <begin position="1847"/>
        <end position="1933"/>
    </location>
</feature>
<reference evidence="3" key="1">
    <citation type="submission" date="2021-12" db="EMBL/GenBank/DDBJ databases">
        <authorList>
            <person name="Zaccaron A."/>
            <person name="Stergiopoulos I."/>
        </authorList>
    </citation>
    <scope>NUCLEOTIDE SEQUENCE</scope>
    <source>
        <strain evidence="3">Race5_Kim</strain>
    </source>
</reference>
<feature type="compositionally biased region" description="Low complexity" evidence="1">
    <location>
        <begin position="2551"/>
        <end position="2577"/>
    </location>
</feature>
<feature type="region of interest" description="Disordered" evidence="1">
    <location>
        <begin position="2798"/>
        <end position="2818"/>
    </location>
</feature>
<feature type="region of interest" description="Disordered" evidence="1">
    <location>
        <begin position="1242"/>
        <end position="1266"/>
    </location>
</feature>